<dbReference type="Pfam" id="PF00480">
    <property type="entry name" value="ROK"/>
    <property type="match status" value="1"/>
</dbReference>
<accession>A0ABP4W1L2</accession>
<dbReference type="SUPFAM" id="SSF46785">
    <property type="entry name" value="Winged helix' DNA-binding domain"/>
    <property type="match status" value="1"/>
</dbReference>
<dbReference type="InterPro" id="IPR036390">
    <property type="entry name" value="WH_DNA-bd_sf"/>
</dbReference>
<dbReference type="SUPFAM" id="SSF53067">
    <property type="entry name" value="Actin-like ATPase domain"/>
    <property type="match status" value="1"/>
</dbReference>
<keyword evidence="3" id="KW-1185">Reference proteome</keyword>
<protein>
    <submittedName>
        <fullName evidence="2">ROK family transcriptional regulator</fullName>
    </submittedName>
</protein>
<dbReference type="InterPro" id="IPR000600">
    <property type="entry name" value="ROK"/>
</dbReference>
<comment type="caution">
    <text evidence="2">The sequence shown here is derived from an EMBL/GenBank/DDBJ whole genome shotgun (WGS) entry which is preliminary data.</text>
</comment>
<dbReference type="EMBL" id="BAAAME010000004">
    <property type="protein sequence ID" value="GAA1739964.1"/>
    <property type="molecule type" value="Genomic_DNA"/>
</dbReference>
<organism evidence="2 3">
    <name type="scientific">Aeromicrobium alkaliterrae</name>
    <dbReference type="NCBI Taxonomy" id="302168"/>
    <lineage>
        <taxon>Bacteria</taxon>
        <taxon>Bacillati</taxon>
        <taxon>Actinomycetota</taxon>
        <taxon>Actinomycetes</taxon>
        <taxon>Propionibacteriales</taxon>
        <taxon>Nocardioidaceae</taxon>
        <taxon>Aeromicrobium</taxon>
    </lineage>
</organism>
<name>A0ABP4W1L2_9ACTN</name>
<reference evidence="3" key="1">
    <citation type="journal article" date="2019" name="Int. J. Syst. Evol. Microbiol.">
        <title>The Global Catalogue of Microorganisms (GCM) 10K type strain sequencing project: providing services to taxonomists for standard genome sequencing and annotation.</title>
        <authorList>
            <consortium name="The Broad Institute Genomics Platform"/>
            <consortium name="The Broad Institute Genome Sequencing Center for Infectious Disease"/>
            <person name="Wu L."/>
            <person name="Ma J."/>
        </authorList>
    </citation>
    <scope>NUCLEOTIDE SEQUENCE [LARGE SCALE GENOMIC DNA]</scope>
    <source>
        <strain evidence="3">JCM 13518</strain>
    </source>
</reference>
<comment type="similarity">
    <text evidence="1">Belongs to the ROK (NagC/XylR) family.</text>
</comment>
<dbReference type="CDD" id="cd24076">
    <property type="entry name" value="ASKHA_ATPase_ROK_BsXylR-like"/>
    <property type="match status" value="1"/>
</dbReference>
<sequence>MTGVARAGTGTNQEAVRRHNLGTVLRYVHRTGSTSRASLTSQMALNRSTIGGLAATLEDLGLVRRSTPVASRAGAGRPSAGLEVVSRRAYVLAIDVGVDRVVVGRVGLGCDVEVRARVNLPPEPAPEHVAETIVGLVAAVRADASPESTLVGVGISVPGVVREADGMVVFAPNLGWHEVPFAALVRERLGLTVDHVIANDADLGARAEHVRGAGVAVDHLVYVSGDVGVGAGVITDGRPLGGAGGFAGEIGHMSFAPNGLRCHCGSRGCWETQVGAVAIARAIGAPADVVPTLDAVLDDFDGPPESLHEIAHHVGHGLANVINMLNPQVVVLGGYLASLHRLVEPEILAAVRSGVMSAAGGQVLVTRPTLGADTVLVGAAEAAFESLLADPAGVLSR</sequence>
<proteinExistence type="inferred from homology"/>
<evidence type="ECO:0000313" key="3">
    <source>
        <dbReference type="Proteomes" id="UP001501057"/>
    </source>
</evidence>
<dbReference type="InterPro" id="IPR043129">
    <property type="entry name" value="ATPase_NBD"/>
</dbReference>
<evidence type="ECO:0000313" key="2">
    <source>
        <dbReference type="EMBL" id="GAA1739964.1"/>
    </source>
</evidence>
<dbReference type="Gene3D" id="1.10.10.10">
    <property type="entry name" value="Winged helix-like DNA-binding domain superfamily/Winged helix DNA-binding domain"/>
    <property type="match status" value="1"/>
</dbReference>
<dbReference type="Proteomes" id="UP001501057">
    <property type="component" value="Unassembled WGS sequence"/>
</dbReference>
<dbReference type="Gene3D" id="3.30.420.40">
    <property type="match status" value="2"/>
</dbReference>
<dbReference type="PANTHER" id="PTHR18964">
    <property type="entry name" value="ROK (REPRESSOR, ORF, KINASE) FAMILY"/>
    <property type="match status" value="1"/>
</dbReference>
<gene>
    <name evidence="2" type="ORF">GCM10009710_20310</name>
</gene>
<dbReference type="PANTHER" id="PTHR18964:SF149">
    <property type="entry name" value="BIFUNCTIONAL UDP-N-ACETYLGLUCOSAMINE 2-EPIMERASE_N-ACETYLMANNOSAMINE KINASE"/>
    <property type="match status" value="1"/>
</dbReference>
<evidence type="ECO:0000256" key="1">
    <source>
        <dbReference type="ARBA" id="ARBA00006479"/>
    </source>
</evidence>
<dbReference type="InterPro" id="IPR036388">
    <property type="entry name" value="WH-like_DNA-bd_sf"/>
</dbReference>